<keyword evidence="4" id="KW-1185">Reference proteome</keyword>
<evidence type="ECO:0000259" key="2">
    <source>
        <dbReference type="Pfam" id="PF16793"/>
    </source>
</evidence>
<dbReference type="Gene3D" id="3.30.70.1790">
    <property type="entry name" value="RepB DNA-primase, N-terminal domain"/>
    <property type="match status" value="1"/>
</dbReference>
<evidence type="ECO:0000313" key="3">
    <source>
        <dbReference type="EMBL" id="MBK1630658.1"/>
    </source>
</evidence>
<proteinExistence type="predicted"/>
<feature type="region of interest" description="Disordered" evidence="1">
    <location>
        <begin position="953"/>
        <end position="993"/>
    </location>
</feature>
<organism evidence="3 4">
    <name type="scientific">Thiohalocapsa halophila</name>
    <dbReference type="NCBI Taxonomy" id="69359"/>
    <lineage>
        <taxon>Bacteria</taxon>
        <taxon>Pseudomonadati</taxon>
        <taxon>Pseudomonadota</taxon>
        <taxon>Gammaproteobacteria</taxon>
        <taxon>Chromatiales</taxon>
        <taxon>Chromatiaceae</taxon>
        <taxon>Thiohalocapsa</taxon>
    </lineage>
</organism>
<dbReference type="Pfam" id="PF16793">
    <property type="entry name" value="RepB_primase"/>
    <property type="match status" value="1"/>
</dbReference>
<comment type="caution">
    <text evidence="3">The sequence shown here is derived from an EMBL/GenBank/DDBJ whole genome shotgun (WGS) entry which is preliminary data.</text>
</comment>
<feature type="compositionally biased region" description="Polar residues" evidence="1">
    <location>
        <begin position="969"/>
        <end position="979"/>
    </location>
</feature>
<evidence type="ECO:0000256" key="1">
    <source>
        <dbReference type="SAM" id="MobiDB-lite"/>
    </source>
</evidence>
<sequence length="993" mass="109315">MSAPQGTQLSTQNFDHNSLVASDFEPTAEELTPNREAIKDALSKIRPHGKQNLVAIIPDGSTSGRTFDLPGDLELAADWAARKNADGKNLHFTVNPVGTLVSKKPSKADIAGSEYVHVDIDPSMEDGYETGRKRLIDETLPTLRAFDLPPSLIIDSGNGLQALWRIEGADAVAAEDLNKRLIARFGGDTGTGNIDRLLRLPGTLNYPKQSKRDKGYPDRPGFAHLLDAHEGGIEAEALVRVLPQVQTEPAPRALGKPVLEQDFDEDTRALSEEEITAVNARLEELLERSPNLRRRWQGETEGLKDTSRSGLDFSLTSLLKANGLSYREAAHVVCHVFKHGKGMDNRERDLQRNWRRVGVFSSGEIVAACCDAIAQDDLWEPVLYSAHPNEQTIDAVLDRLSERDGFRGKRALKADYEAYVAQSRAVQRATDVAEAIGDRALVPWDPTQLNKMVRLTEDALMTYPGQWEVLLYSGVHTLIKATPPTCMHAWDGSTDDSVEVPVFESYTQASLRLRIEQSVAFCEETGKGQQLVPVPKDLPGLLLSNPESRLPVSTGLVTHPLISPGGEVLIEEGLQQTNGLYLAFGGTRFAGPADMKAEDGVAILAEEMLGEFPFASELDQAAALAFVLTAIQRKTLAMAPAFLINASTQGTGKTTLVRMVHLLLTGRDLSVTNLSDDGGEQEKALIAMLLQSVPMICFDNVPDAFTLKSPVLARALTSESYNGRILGMSKTVDLPTNTTFVVTGNNISTDADLATRMLEVRLQSEMERPDQRTFDNPDVGGYVLENRVRWMRAALAVLQCNERPIRSVVDSRYHAWDRAVRWPLLNAGVSDPIAKFDEVVEQSPDTAARNAWMLGLVYLFGIGQEFRSADLLKIDELCWTEKRRQEAYHNFFVAAPPVKGWGNVRSIGHQVIKLRDRSAMGYRLESKIRNGSTTFVIQKVSEEAVDPSTVVKSQFDEDANAPTRKPMQRWNTPQGTSPATAAPLQPFTQAANR</sequence>
<name>A0ABS1CG03_9GAMM</name>
<dbReference type="EMBL" id="NRRV01000014">
    <property type="protein sequence ID" value="MBK1630658.1"/>
    <property type="molecule type" value="Genomic_DNA"/>
</dbReference>
<dbReference type="InterPro" id="IPR039459">
    <property type="entry name" value="RepB-like_DNA_primase_dom"/>
</dbReference>
<accession>A0ABS1CG03</accession>
<protein>
    <recommendedName>
        <fullName evidence="2">RepB-like DNA primase domain-containing protein</fullName>
    </recommendedName>
</protein>
<dbReference type="RefSeq" id="WP_200235747.1">
    <property type="nucleotide sequence ID" value="NZ_NRRV01000014.1"/>
</dbReference>
<dbReference type="Proteomes" id="UP000748752">
    <property type="component" value="Unassembled WGS sequence"/>
</dbReference>
<dbReference type="InterPro" id="IPR027417">
    <property type="entry name" value="P-loop_NTPase"/>
</dbReference>
<reference evidence="3 4" key="1">
    <citation type="journal article" date="2020" name="Microorganisms">
        <title>Osmotic Adaptation and Compatible Solute Biosynthesis of Phototrophic Bacteria as Revealed from Genome Analyses.</title>
        <authorList>
            <person name="Imhoff J.F."/>
            <person name="Rahn T."/>
            <person name="Kunzel S."/>
            <person name="Keller A."/>
            <person name="Neulinger S.C."/>
        </authorList>
    </citation>
    <scope>NUCLEOTIDE SEQUENCE [LARGE SCALE GENOMIC DNA]</scope>
    <source>
        <strain evidence="3 4">DSM 6210</strain>
    </source>
</reference>
<feature type="domain" description="RepB-like DNA primase" evidence="2">
    <location>
        <begin position="138"/>
        <end position="218"/>
    </location>
</feature>
<gene>
    <name evidence="3" type="ORF">CKO31_07850</name>
</gene>
<dbReference type="SUPFAM" id="SSF52540">
    <property type="entry name" value="P-loop containing nucleoside triphosphate hydrolases"/>
    <property type="match status" value="1"/>
</dbReference>
<evidence type="ECO:0000313" key="4">
    <source>
        <dbReference type="Proteomes" id="UP000748752"/>
    </source>
</evidence>